<dbReference type="EMBL" id="CP119311">
    <property type="protein sequence ID" value="WEK36607.1"/>
    <property type="molecule type" value="Genomic_DNA"/>
</dbReference>
<evidence type="ECO:0000256" key="2">
    <source>
        <dbReference type="SAM" id="Phobius"/>
    </source>
</evidence>
<name>A0AAJ6BHU4_9BACT</name>
<keyword evidence="2" id="KW-1133">Transmembrane helix</keyword>
<sequence>MNIDRYNYEEYFLLYIDNELSAEERAQVEAFVQQHPDLAEELAMFQQSVFLPGDEELPAFTGKQSLLKPENSIDDSNCEAYFVQYGDDELSNQEKAQVEEFVYRNPRHQADFEGIQQARLSPDPMIVYPDKSSLYRGDKQRRIFPLRRWQYAAAAATLLAAGTLGWFTLLHDQDGQQPALAGNTSATEIPDNKTVTAPAQVDTGTAGPAASNRQDTPQEQTNIARERPATVRYPIKEQAAVTNRLQQDQAARQGQAETGNTGKHVLPVTDQPASMQPQLAQNNPVIKPTQINEKNSNNSSNLSSPPAVTPIVAAAGKQPAGVEKKKDAAAAMETLLADAGRKQDAGEIYGEEELDQFTTATQRKNRMRGLLRRVTRAFERTANIGSGDGTSQTVRVANFEIALK</sequence>
<organism evidence="3 4">
    <name type="scientific">Candidatus Pseudobacter hemicellulosilyticus</name>
    <dbReference type="NCBI Taxonomy" id="3121375"/>
    <lineage>
        <taxon>Bacteria</taxon>
        <taxon>Pseudomonadati</taxon>
        <taxon>Bacteroidota</taxon>
        <taxon>Chitinophagia</taxon>
        <taxon>Chitinophagales</taxon>
        <taxon>Chitinophagaceae</taxon>
        <taxon>Pseudobacter</taxon>
    </lineage>
</organism>
<feature type="compositionally biased region" description="Polar residues" evidence="1">
    <location>
        <begin position="211"/>
        <end position="223"/>
    </location>
</feature>
<feature type="transmembrane region" description="Helical" evidence="2">
    <location>
        <begin position="149"/>
        <end position="169"/>
    </location>
</feature>
<gene>
    <name evidence="3" type="ORF">P0Y53_03760</name>
</gene>
<dbReference type="AlphaFoldDB" id="A0AAJ6BHU4"/>
<proteinExistence type="predicted"/>
<evidence type="ECO:0000256" key="1">
    <source>
        <dbReference type="SAM" id="MobiDB-lite"/>
    </source>
</evidence>
<reference evidence="3" key="1">
    <citation type="submission" date="2023-03" db="EMBL/GenBank/DDBJ databases">
        <title>Andean soil-derived lignocellulolytic bacterial consortium as a source of novel taxa and putative plastic-active enzymes.</title>
        <authorList>
            <person name="Diaz-Garcia L."/>
            <person name="Chuvochina M."/>
            <person name="Feuerriegel G."/>
            <person name="Bunk B."/>
            <person name="Sproer C."/>
            <person name="Streit W.R."/>
            <person name="Rodriguez L.M."/>
            <person name="Overmann J."/>
            <person name="Jimenez D.J."/>
        </authorList>
    </citation>
    <scope>NUCLEOTIDE SEQUENCE</scope>
    <source>
        <strain evidence="3">MAG 7</strain>
    </source>
</reference>
<keyword evidence="2" id="KW-0812">Transmembrane</keyword>
<keyword evidence="2" id="KW-0472">Membrane</keyword>
<dbReference type="Proteomes" id="UP001220610">
    <property type="component" value="Chromosome"/>
</dbReference>
<evidence type="ECO:0000313" key="4">
    <source>
        <dbReference type="Proteomes" id="UP001220610"/>
    </source>
</evidence>
<accession>A0AAJ6BHU4</accession>
<evidence type="ECO:0000313" key="3">
    <source>
        <dbReference type="EMBL" id="WEK36607.1"/>
    </source>
</evidence>
<protein>
    <submittedName>
        <fullName evidence="3">Uncharacterized protein</fullName>
    </submittedName>
</protein>
<feature type="compositionally biased region" description="Polar residues" evidence="1">
    <location>
        <begin position="240"/>
        <end position="261"/>
    </location>
</feature>
<feature type="region of interest" description="Disordered" evidence="1">
    <location>
        <begin position="198"/>
        <end position="268"/>
    </location>
</feature>